<dbReference type="EMBL" id="JAVFKD010000015">
    <property type="protein sequence ID" value="KAK5988521.1"/>
    <property type="molecule type" value="Genomic_DNA"/>
</dbReference>
<gene>
    <name evidence="1" type="ORF">PT974_10004</name>
</gene>
<sequence>MAEANDNRVQEPRDVDVRADCQTIHIQVNGNRYKVTKRTAPRQIENTLHQAIAECSAADTVKMNDLTSALHALQASINKKTNDVVDTVLVQAESDVITVTRRQMTMAE</sequence>
<proteinExistence type="predicted"/>
<comment type="caution">
    <text evidence="1">The sequence shown here is derived from an EMBL/GenBank/DDBJ whole genome shotgun (WGS) entry which is preliminary data.</text>
</comment>
<dbReference type="Proteomes" id="UP001338125">
    <property type="component" value="Unassembled WGS sequence"/>
</dbReference>
<evidence type="ECO:0000313" key="2">
    <source>
        <dbReference type="Proteomes" id="UP001338125"/>
    </source>
</evidence>
<protein>
    <recommendedName>
        <fullName evidence="3">Cell division protein ZapA</fullName>
    </recommendedName>
</protein>
<keyword evidence="2" id="KW-1185">Reference proteome</keyword>
<organism evidence="1 2">
    <name type="scientific">Cladobotryum mycophilum</name>
    <dbReference type="NCBI Taxonomy" id="491253"/>
    <lineage>
        <taxon>Eukaryota</taxon>
        <taxon>Fungi</taxon>
        <taxon>Dikarya</taxon>
        <taxon>Ascomycota</taxon>
        <taxon>Pezizomycotina</taxon>
        <taxon>Sordariomycetes</taxon>
        <taxon>Hypocreomycetidae</taxon>
        <taxon>Hypocreales</taxon>
        <taxon>Hypocreaceae</taxon>
        <taxon>Cladobotryum</taxon>
    </lineage>
</organism>
<accession>A0ABR0SA36</accession>
<evidence type="ECO:0008006" key="3">
    <source>
        <dbReference type="Google" id="ProtNLM"/>
    </source>
</evidence>
<evidence type="ECO:0000313" key="1">
    <source>
        <dbReference type="EMBL" id="KAK5988521.1"/>
    </source>
</evidence>
<name>A0ABR0SA36_9HYPO</name>
<reference evidence="1 2" key="1">
    <citation type="submission" date="2024-01" db="EMBL/GenBank/DDBJ databases">
        <title>Complete genome of Cladobotryum mycophilum ATHUM6906.</title>
        <authorList>
            <person name="Christinaki A.C."/>
            <person name="Myridakis A.I."/>
            <person name="Kouvelis V.N."/>
        </authorList>
    </citation>
    <scope>NUCLEOTIDE SEQUENCE [LARGE SCALE GENOMIC DNA]</scope>
    <source>
        <strain evidence="1 2">ATHUM6906</strain>
    </source>
</reference>